<feature type="compositionally biased region" description="Polar residues" evidence="4">
    <location>
        <begin position="446"/>
        <end position="456"/>
    </location>
</feature>
<feature type="region of interest" description="Disordered" evidence="4">
    <location>
        <begin position="326"/>
        <end position="351"/>
    </location>
</feature>
<feature type="region of interest" description="Disordered" evidence="4">
    <location>
        <begin position="1209"/>
        <end position="1236"/>
    </location>
</feature>
<feature type="region of interest" description="Disordered" evidence="4">
    <location>
        <begin position="717"/>
        <end position="798"/>
    </location>
</feature>
<dbReference type="Gene3D" id="3.40.50.150">
    <property type="entry name" value="Vaccinia Virus protein VP39"/>
    <property type="match status" value="1"/>
</dbReference>
<feature type="region of interest" description="Disordered" evidence="4">
    <location>
        <begin position="602"/>
        <end position="637"/>
    </location>
</feature>
<feature type="compositionally biased region" description="Acidic residues" evidence="4">
    <location>
        <begin position="967"/>
        <end position="1008"/>
    </location>
</feature>
<feature type="compositionally biased region" description="Basic and acidic residues" evidence="4">
    <location>
        <begin position="2150"/>
        <end position="2159"/>
    </location>
</feature>
<evidence type="ECO:0000313" key="7">
    <source>
        <dbReference type="Proteomes" id="UP000028840"/>
    </source>
</evidence>
<reference evidence="6 7" key="2">
    <citation type="journal article" date="2015" name="Eukaryot. Cell">
        <title>Genetic mapping reveals that sinefungin resistance in Toxoplasma gondii is controlled by a putative amino acid transporter locus that can be used as a negative selectable marker.</title>
        <authorList>
            <person name="Behnke M.S."/>
            <person name="Khan A."/>
            <person name="Sibley L.D."/>
        </authorList>
    </citation>
    <scope>NUCLEOTIDE SEQUENCE [LARGE SCALE GENOMIC DNA]</scope>
    <source>
        <strain evidence="6 7">VAND</strain>
    </source>
</reference>
<dbReference type="Proteomes" id="UP000028840">
    <property type="component" value="Unassembled WGS sequence"/>
</dbReference>
<feature type="compositionally biased region" description="Basic and acidic residues" evidence="4">
    <location>
        <begin position="1090"/>
        <end position="1113"/>
    </location>
</feature>
<feature type="compositionally biased region" description="Basic and acidic residues" evidence="4">
    <location>
        <begin position="717"/>
        <end position="730"/>
    </location>
</feature>
<evidence type="ECO:0000313" key="6">
    <source>
        <dbReference type="EMBL" id="KFH04693.1"/>
    </source>
</evidence>
<gene>
    <name evidence="6" type="ORF">TGVAND_244120</name>
</gene>
<feature type="compositionally biased region" description="Basic and acidic residues" evidence="4">
    <location>
        <begin position="2014"/>
        <end position="2023"/>
    </location>
</feature>
<protein>
    <recommendedName>
        <fullName evidence="5">CW-type domain-containing protein</fullName>
    </recommendedName>
</protein>
<feature type="compositionally biased region" description="Basic residues" evidence="4">
    <location>
        <begin position="1661"/>
        <end position="1672"/>
    </location>
</feature>
<feature type="domain" description="CW-type" evidence="5">
    <location>
        <begin position="18"/>
        <end position="72"/>
    </location>
</feature>
<dbReference type="PANTHER" id="PTHR36812:SF9">
    <property type="entry name" value="MYB-LIKE PROTEIN X ISOFORM X1"/>
    <property type="match status" value="1"/>
</dbReference>
<feature type="compositionally biased region" description="Basic and acidic residues" evidence="4">
    <location>
        <begin position="1853"/>
        <end position="1862"/>
    </location>
</feature>
<comment type="caution">
    <text evidence="6">The sequence shown here is derived from an EMBL/GenBank/DDBJ whole genome shotgun (WGS) entry which is preliminary data.</text>
</comment>
<feature type="region of interest" description="Disordered" evidence="4">
    <location>
        <begin position="525"/>
        <end position="558"/>
    </location>
</feature>
<feature type="compositionally biased region" description="Basic and acidic residues" evidence="4">
    <location>
        <begin position="1451"/>
        <end position="1479"/>
    </location>
</feature>
<feature type="compositionally biased region" description="Basic and acidic residues" evidence="4">
    <location>
        <begin position="1124"/>
        <end position="1164"/>
    </location>
</feature>
<dbReference type="PANTHER" id="PTHR36812">
    <property type="entry name" value="NEUROFILAMENT TRIPLET M PROTEIN-LIKE PROTEIN"/>
    <property type="match status" value="1"/>
</dbReference>
<dbReference type="GO" id="GO:0008270">
    <property type="term" value="F:zinc ion binding"/>
    <property type="evidence" value="ECO:0007669"/>
    <property type="project" value="UniProtKB-KW"/>
</dbReference>
<feature type="compositionally biased region" description="Basic and acidic residues" evidence="4">
    <location>
        <begin position="1645"/>
        <end position="1655"/>
    </location>
</feature>
<feature type="compositionally biased region" description="Basic and acidic residues" evidence="4">
    <location>
        <begin position="1486"/>
        <end position="1511"/>
    </location>
</feature>
<feature type="compositionally biased region" description="Basic and acidic residues" evidence="4">
    <location>
        <begin position="1726"/>
        <end position="1741"/>
    </location>
</feature>
<feature type="compositionally biased region" description="Basic and acidic residues" evidence="4">
    <location>
        <begin position="877"/>
        <end position="938"/>
    </location>
</feature>
<feature type="compositionally biased region" description="Basic and acidic residues" evidence="4">
    <location>
        <begin position="1391"/>
        <end position="1418"/>
    </location>
</feature>
<feature type="compositionally biased region" description="Low complexity" evidence="4">
    <location>
        <begin position="1802"/>
        <end position="1822"/>
    </location>
</feature>
<organism evidence="6 7">
    <name type="scientific">Toxoplasma gondii VAND</name>
    <dbReference type="NCBI Taxonomy" id="933077"/>
    <lineage>
        <taxon>Eukaryota</taxon>
        <taxon>Sar</taxon>
        <taxon>Alveolata</taxon>
        <taxon>Apicomplexa</taxon>
        <taxon>Conoidasida</taxon>
        <taxon>Coccidia</taxon>
        <taxon>Eucoccidiorida</taxon>
        <taxon>Eimeriorina</taxon>
        <taxon>Sarcocystidae</taxon>
        <taxon>Toxoplasma</taxon>
    </lineage>
</organism>
<keyword evidence="2" id="KW-0863">Zinc-finger</keyword>
<feature type="compositionally biased region" description="Basic and acidic residues" evidence="4">
    <location>
        <begin position="1673"/>
        <end position="1695"/>
    </location>
</feature>
<feature type="region of interest" description="Disordered" evidence="4">
    <location>
        <begin position="412"/>
        <end position="467"/>
    </location>
</feature>
<feature type="region of interest" description="Disordered" evidence="4">
    <location>
        <begin position="146"/>
        <end position="203"/>
    </location>
</feature>
<name>A0A086PWG1_TOXGO</name>
<reference evidence="6 7" key="1">
    <citation type="submission" date="2014-08" db="EMBL/GenBank/DDBJ databases">
        <authorList>
            <person name="Sibley D."/>
            <person name="Venepally P."/>
            <person name="Karamycheva S."/>
            <person name="Hadjithomas M."/>
            <person name="Khan A."/>
            <person name="Brunk B."/>
            <person name="Roos D."/>
            <person name="Caler E."/>
            <person name="Lorenzi H."/>
        </authorList>
    </citation>
    <scope>NUCLEOTIDE SEQUENCE [LARGE SCALE GENOMIC DNA]</scope>
    <source>
        <strain evidence="6 7">VAND</strain>
    </source>
</reference>
<dbReference type="OrthoDB" id="348997at2759"/>
<feature type="compositionally biased region" description="Basic and acidic residues" evidence="4">
    <location>
        <begin position="945"/>
        <end position="966"/>
    </location>
</feature>
<proteinExistence type="predicted"/>
<feature type="compositionally biased region" description="Basic residues" evidence="4">
    <location>
        <begin position="2066"/>
        <end position="2079"/>
    </location>
</feature>
<feature type="region of interest" description="Disordered" evidence="4">
    <location>
        <begin position="1083"/>
        <end position="1196"/>
    </location>
</feature>
<feature type="compositionally biased region" description="Polar residues" evidence="4">
    <location>
        <begin position="1823"/>
        <end position="1840"/>
    </location>
</feature>
<dbReference type="VEuPathDB" id="ToxoDB:TGVAND_244120"/>
<feature type="compositionally biased region" description="Basic and acidic residues" evidence="4">
    <location>
        <begin position="418"/>
        <end position="441"/>
    </location>
</feature>
<feature type="compositionally biased region" description="Polar residues" evidence="4">
    <location>
        <begin position="547"/>
        <end position="558"/>
    </location>
</feature>
<feature type="compositionally biased region" description="Basic and acidic residues" evidence="4">
    <location>
        <begin position="759"/>
        <end position="780"/>
    </location>
</feature>
<evidence type="ECO:0000259" key="5">
    <source>
        <dbReference type="PROSITE" id="PS51050"/>
    </source>
</evidence>
<dbReference type="Gene3D" id="3.30.40.100">
    <property type="match status" value="1"/>
</dbReference>
<feature type="region of interest" description="Disordered" evidence="4">
    <location>
        <begin position="1355"/>
        <end position="1512"/>
    </location>
</feature>
<feature type="region of interest" description="Disordered" evidence="4">
    <location>
        <begin position="865"/>
        <end position="1014"/>
    </location>
</feature>
<keyword evidence="3" id="KW-0862">Zinc</keyword>
<feature type="compositionally biased region" description="Basic and acidic residues" evidence="4">
    <location>
        <begin position="335"/>
        <end position="351"/>
    </location>
</feature>
<dbReference type="InterPro" id="IPR029063">
    <property type="entry name" value="SAM-dependent_MTases_sf"/>
</dbReference>
<dbReference type="PROSITE" id="PS51050">
    <property type="entry name" value="ZF_CW"/>
    <property type="match status" value="1"/>
</dbReference>
<accession>A0A086PWG1</accession>
<evidence type="ECO:0000256" key="3">
    <source>
        <dbReference type="ARBA" id="ARBA00022833"/>
    </source>
</evidence>
<evidence type="ECO:0000256" key="2">
    <source>
        <dbReference type="ARBA" id="ARBA00022771"/>
    </source>
</evidence>
<feature type="compositionally biased region" description="Basic and acidic residues" evidence="4">
    <location>
        <begin position="1750"/>
        <end position="1767"/>
    </location>
</feature>
<feature type="region of interest" description="Disordered" evidence="4">
    <location>
        <begin position="1618"/>
        <end position="2178"/>
    </location>
</feature>
<feature type="compositionally biased region" description="Low complexity" evidence="4">
    <location>
        <begin position="620"/>
        <end position="637"/>
    </location>
</feature>
<dbReference type="InterPro" id="IPR011124">
    <property type="entry name" value="Znf_CW"/>
</dbReference>
<feature type="compositionally biased region" description="Polar residues" evidence="4">
    <location>
        <begin position="781"/>
        <end position="797"/>
    </location>
</feature>
<feature type="compositionally biased region" description="Basic and acidic residues" evidence="4">
    <location>
        <begin position="174"/>
        <end position="193"/>
    </location>
</feature>
<feature type="compositionally biased region" description="Basic and acidic residues" evidence="4">
    <location>
        <begin position="534"/>
        <end position="544"/>
    </location>
</feature>
<dbReference type="SUPFAM" id="SSF53335">
    <property type="entry name" value="S-adenosyl-L-methionine-dependent methyltransferases"/>
    <property type="match status" value="1"/>
</dbReference>
<feature type="compositionally biased region" description="Basic and acidic residues" evidence="4">
    <location>
        <begin position="2130"/>
        <end position="2139"/>
    </location>
</feature>
<evidence type="ECO:0000256" key="1">
    <source>
        <dbReference type="ARBA" id="ARBA00022723"/>
    </source>
</evidence>
<feature type="compositionally biased region" description="Basic and acidic residues" evidence="4">
    <location>
        <begin position="1904"/>
        <end position="1963"/>
    </location>
</feature>
<feature type="compositionally biased region" description="Acidic residues" evidence="4">
    <location>
        <begin position="1618"/>
        <end position="1627"/>
    </location>
</feature>
<feature type="compositionally biased region" description="Basic and acidic residues" evidence="4">
    <location>
        <begin position="89"/>
        <end position="102"/>
    </location>
</feature>
<feature type="compositionally biased region" description="Basic residues" evidence="4">
    <location>
        <begin position="1986"/>
        <end position="2001"/>
    </location>
</feature>
<sequence>MQMAACGEEKAGPAASHGLCYDEWMQCEKCERWRRCPSGTAEAFAATSFSCDKSFWESVDRRSCATREEDWRGQVVTLHDTGGEERRWNRLKRPKVEARSEKEEGDSSQQLSPSFRLPSSPAAFSAAGWLSTAGACSETRLHTAPDSVAAAAQRRRPPGASPVSLTAASLPAPRHTDGDRGAEGDRARERASVEENPAPCSSLRRTAEMPGRLFACKSEKEGGGLTASLGSPRPQLVGDFERPREPHLPCLAREKRLAFASFAGRQPELCRESRDPEGGRAVAAALLRTLNDALASADSERLRCSPSHESLDSPQVSFARQKVAGSLLPSPRPGRCGETKETRHLQSREEAEDRTRRACLEFLWTRMQSLKDSSCSSPPLSSSFFSSLARVPVDALAAVVARELADGERVSINSQRFPKGDGGDGGDGEGRAFSREREAGKEGTPSHFSPFSSQRRTGGMPSLGGERGEEVLWRRCLQRERMETEDSDGASSLLPGLHLPRERLCGERLSPRGGDTSAWRRAISAGGNTTSVRTETDIGREGDLSRAPSSSPPHTFSSRTRFRPCFPVSCPSQPFPHVSPREAFFAGTHGACRDALASRLSSSPWTADSRRPPVSFRQESSVSASPHSPASPHVSPASLASDLLRPASDIEKELLAYLALLRGCREKEQSHERSRSDESLRVHPSVAASLAFRETSRGERPTDGCFLHAPEKAVDECRRQQGTAQRERDSPASSAVAETEWGALHRRQMPDCRQAFSGEARDGATHNDPKEQARREDKEIAQQTVGLSTDAQVTPVSPVSPLAPKIAALLRMRIMQQMVLPTDKPNCFSITSRFKASNHSSMIHDVYRVGKYQQAIDIVCSERRKKKKLGAPPSLEKTCKRSADRHERNGDREAEKAAKQRDEEEKKKAETTEAARRDRGDAKRGGDSGEEKEKESVGKARKRRKEETANKAESETGARATGKGEEGETEGEEEEEAKELEEQEEEAGREDEEKDEEKDEEEDEDGPDVLEIGTGPYALLAVNAARAGARRVVALEADKHSASSASRFVQLFGFDKQVSVLHAYSSDVTRAQLAEQFAALPLPARRQKPRSRDEATSEKSTWKEGNFREESKVRGKGKQGDTGTSRKDGEGLAREEVKAPEQRINTENERDRKGEQKDAKKDGQEDSLSSSLDRELPGRKRKRGKTAKDSQVSDARRLERIKDTVVAVSTAESSVSPVRPLSPSSSCASPSSSPSTSDPFARLLIIHEIIGDFAGNEGVADVVRLLQHELRPHRPRSIPLAARSFILPCMFPTSASFPFPHFLHKQRSRISPRRRIIQAIGLRQFALLLASGASEVTVLYGSPYAAAVQLDGDAETAAGPGESCSKKTRKQGDRGTAEAASQVEAGPGAGEGKRETKEAGEKPTKVEAETRRDGDARTVVKGGAPLRRETRTKNDSPGGARSGAETPPGERFNEEGSKKEESRLAEEARESARAQEERQSFSASTGRDDLQGTERGATHRDAGREEGEQRRVPLLSPVFEELLLEEDMECQMQQRRLLRFVVEKRGAMAGLVVTNEVELVKGLCVGTAECVTSGPTPHAFPDEQASVWYKAFVLMPDEVTVEVGDQVLVDAVADLQNYEEEKDEEAEREQSTPGEGERRRGKPPPRGEEAQELPRRSAGPQRKRGRKTKRRGVPVERGVRGERGDEDHHGEHEDACTGTEGESANCMQVGDGSSGSRIGQLSPAFPKDHRGSSKEGRGRDEKEDEEDDVEKDREEARDEQKEAERERKKSKMRRSGVDEEVERTREERRNGRHPTRRGLVFPGASSSIAASASRQPSPASTACMQSRSQTRALPSRSPSMSVRMEGQRRKKREKELTEKEGEQTEEEVEKDAMRRGRPGRRSTIPQATEKTGEDRCRSRRRTPRAKETRNDEEVEKRNGESREREVKVEEKGEEEKSGDEEEKKRREGRMTQKKERLEAEAHRAPRTSKRTKEEAEKNEDDWTTNQRRRAAPCRRHTRTRAQRQEANDEEVEDEMKNERETKECRRRRAAISLERAKRVATRKTTQEVTEAVASERFTRSLPSKLRSARVTRLSARRKIASQSPSSSPSSPSAPSAPSSPSSSPSSPSSSSPCSSPSSSHAPLASASGQSREKRGERDGCVGSPSWLSHSRRDGREKPRVAGSRIDTQPRPSPMRLYSRPSYKFDISIFRQEDVVGSLPSGVSLASLSSAALRGLRPSYFASVDVPFEEQVPHAPPSEKCQQGKNRKRSHVPGEGDLSA</sequence>
<dbReference type="EMBL" id="AEYJ02001109">
    <property type="protein sequence ID" value="KFH04693.1"/>
    <property type="molecule type" value="Genomic_DNA"/>
</dbReference>
<feature type="region of interest" description="Disordered" evidence="4">
    <location>
        <begin position="2230"/>
        <end position="2259"/>
    </location>
</feature>
<feature type="region of interest" description="Disordered" evidence="4">
    <location>
        <begin position="89"/>
        <end position="118"/>
    </location>
</feature>
<keyword evidence="1" id="KW-0479">Metal-binding</keyword>
<evidence type="ECO:0000256" key="4">
    <source>
        <dbReference type="SAM" id="MobiDB-lite"/>
    </source>
</evidence>
<feature type="compositionally biased region" description="Low complexity" evidence="4">
    <location>
        <begin position="2080"/>
        <end position="2127"/>
    </location>
</feature>